<dbReference type="VEuPathDB" id="FungiDB:TRICI_004166"/>
<dbReference type="Gene3D" id="3.30.40.10">
    <property type="entry name" value="Zinc/RING finger domain, C3HC4 (zinc finger)"/>
    <property type="match status" value="1"/>
</dbReference>
<evidence type="ECO:0000313" key="4">
    <source>
        <dbReference type="Proteomes" id="UP000761534"/>
    </source>
</evidence>
<reference evidence="3" key="1">
    <citation type="journal article" date="2019" name="G3 (Bethesda)">
        <title>Genome Assemblies of Two Rare Opportunistic Yeast Pathogens: Diutina rugosa (syn. Candida rugosa) and Trichomonascus ciferrii (syn. Candida ciferrii).</title>
        <authorList>
            <person name="Mixao V."/>
            <person name="Saus E."/>
            <person name="Hansen A.P."/>
            <person name="Lass-Florl C."/>
            <person name="Gabaldon T."/>
        </authorList>
    </citation>
    <scope>NUCLEOTIDE SEQUENCE</scope>
    <source>
        <strain evidence="3">CBS 4856</strain>
    </source>
</reference>
<evidence type="ECO:0000259" key="2">
    <source>
        <dbReference type="Pfam" id="PF08429"/>
    </source>
</evidence>
<feature type="compositionally biased region" description="Pro residues" evidence="1">
    <location>
        <begin position="675"/>
        <end position="701"/>
    </location>
</feature>
<evidence type="ECO:0000313" key="3">
    <source>
        <dbReference type="EMBL" id="KAA8910368.1"/>
    </source>
</evidence>
<dbReference type="Proteomes" id="UP000761534">
    <property type="component" value="Unassembled WGS sequence"/>
</dbReference>
<dbReference type="EMBL" id="SWFS01000317">
    <property type="protein sequence ID" value="KAA8910368.1"/>
    <property type="molecule type" value="Genomic_DNA"/>
</dbReference>
<proteinExistence type="predicted"/>
<feature type="compositionally biased region" description="Polar residues" evidence="1">
    <location>
        <begin position="702"/>
        <end position="724"/>
    </location>
</feature>
<comment type="caution">
    <text evidence="3">The sequence shown here is derived from an EMBL/GenBank/DDBJ whole genome shotgun (WGS) entry which is preliminary data.</text>
</comment>
<dbReference type="SUPFAM" id="SSF57903">
    <property type="entry name" value="FYVE/PHD zinc finger"/>
    <property type="match status" value="1"/>
</dbReference>
<dbReference type="InterPro" id="IPR013637">
    <property type="entry name" value="Lys_sp_deMease-like_dom"/>
</dbReference>
<dbReference type="InterPro" id="IPR013083">
    <property type="entry name" value="Znf_RING/FYVE/PHD"/>
</dbReference>
<organism evidence="3 4">
    <name type="scientific">Trichomonascus ciferrii</name>
    <dbReference type="NCBI Taxonomy" id="44093"/>
    <lineage>
        <taxon>Eukaryota</taxon>
        <taxon>Fungi</taxon>
        <taxon>Dikarya</taxon>
        <taxon>Ascomycota</taxon>
        <taxon>Saccharomycotina</taxon>
        <taxon>Dipodascomycetes</taxon>
        <taxon>Dipodascales</taxon>
        <taxon>Trichomonascaceae</taxon>
        <taxon>Trichomonascus</taxon>
        <taxon>Trichomonascus ciferrii complex</taxon>
    </lineage>
</organism>
<evidence type="ECO:0000256" key="1">
    <source>
        <dbReference type="SAM" id="MobiDB-lite"/>
    </source>
</evidence>
<gene>
    <name evidence="3" type="ORF">TRICI_004166</name>
</gene>
<name>A0A642V1Q6_9ASCO</name>
<dbReference type="OrthoDB" id="1678912at2759"/>
<keyword evidence="4" id="KW-1185">Reference proteome</keyword>
<dbReference type="AlphaFoldDB" id="A0A642V1Q6"/>
<feature type="domain" description="Lysine-specific demethylase-like" evidence="2">
    <location>
        <begin position="104"/>
        <end position="421"/>
    </location>
</feature>
<feature type="compositionally biased region" description="Low complexity" evidence="1">
    <location>
        <begin position="636"/>
        <end position="674"/>
    </location>
</feature>
<sequence length="733" mass="84596">MSRMQIRQRYPNLTEEKEDTVLGQYPGHEKFQCEGTKALSCLSRVVKQKSDDEGEDKVMSLEQFLEMGVENGEENGYTFVCSFSDDELLTACEKLQDRALAPENWYDRLSKFIKSEPRPSLEDLQKFADEGDSIFYDLKPLVPLKGILRRSQEWIEQINGLLSGSGYWPLNRFKRIISSVSEMDIMIPESQRVIEHANKVKNYTKRVFQLLKQTTIDSSQVKQLLEESKTIHVDLQEIDLLSRLRARFDWLERAKAVLSNSKSVFMDELDKIIMEGRQSGLERDDSVIQQLSYRRLLAEQLEAKIKSMVTTDRVAPATLDKFLEDMKGLPVSRKLYENIRDNRSECQRLEGELINLSETSKRENVMLRPGFNHAKQVLEASRVCVTKPDVVWLDKGIQLVEDWFRRGKKLFGKGHAQVHVLRNQVLIAERRNESAFSLDDRRGGPRKCICREEGETNFDVRCQRCLETYHGKCLKLNRHNTDILHFTCPICDWRLNIPRDGLRPKLKELDEWVKQAKTLPFCPEEFPVLEHMVKQGKEFKKYIRSHIDLNAPSTLPVGDLKFYLCKLTGGELLFLEEINYLRSEIHRLDHVASDPPPPILDISLPATKRATPQPQLPQPPSQQFQPQTEQHHQQNHHNPYPQYQQTQQHNVSQQQQQQQPSQLSSRNTLSSSPGLLPPPFVSTPTLPQSPRPYSATPPPLPQLSSYKLPQPSQLPFQKRSNTDSPHPPADDPK</sequence>
<dbReference type="InterPro" id="IPR011011">
    <property type="entry name" value="Znf_FYVE_PHD"/>
</dbReference>
<dbReference type="Pfam" id="PF08429">
    <property type="entry name" value="PLU-1"/>
    <property type="match status" value="1"/>
</dbReference>
<accession>A0A642V1Q6</accession>
<feature type="region of interest" description="Disordered" evidence="1">
    <location>
        <begin position="609"/>
        <end position="733"/>
    </location>
</feature>
<protein>
    <recommendedName>
        <fullName evidence="2">Lysine-specific demethylase-like domain-containing protein</fullName>
    </recommendedName>
</protein>